<dbReference type="Proteomes" id="UP000812077">
    <property type="component" value="Unassembled WGS sequence"/>
</dbReference>
<dbReference type="EMBL" id="JAHXCP010000029">
    <property type="protein sequence ID" value="MBW4755654.1"/>
    <property type="molecule type" value="Genomic_DNA"/>
</dbReference>
<name>A0ABS6Y824_9BACT</name>
<keyword evidence="2" id="KW-1185">Reference proteome</keyword>
<accession>A0ABS6Y824</accession>
<sequence>MDTIYNLLKRAKELKEKSQVDSITPEEVGKLHEDTLAYIASLEQSADGLGIKKVYQSKSAMEADTDPVGTNGKALRYGQLVSIYDDAHADGFENGNIYAYQKPGWLLMGKVSAPPQGGLELKKINDEVGNVTKTITSFRQEVSKEISVLKELDSSFSVLTEDKFVASSQDTAYNNGFAFEIYRNLSEGVVFVVGVNFHKSHTSDRKVKLAIFDYEKQKVLDVSERNVPANQEKIDVFLSLSSKQGLIFYDPVISYPYDLRGSTYNIFGTVGSILSKDSKLVSLNTAKIQVSTIVKSHVDINRLKKSPWEGKKIVVVGDSISDKSIYEVGLFMSGKALDPRSWVDVMKDELGCEVVNYGSSGHYMRHNGGDGFSATEAEHTESGKLPKRPHYDTALLGNLDADLFIFEYGVNDGTNLGADQMNSPISEDNRNSYTTGMNYVLSKLFEAKPNARCVFVSHWVNIRDVDKQIISAQEAVAKKWNIPCVKWAELCGFSNVACVKAATINGKQITFDTPQSTYSIMTMKGDATSATTGDICHPFNDEARVILGKIVARQINSIF</sequence>
<proteinExistence type="predicted"/>
<evidence type="ECO:0000313" key="2">
    <source>
        <dbReference type="Proteomes" id="UP000812077"/>
    </source>
</evidence>
<evidence type="ECO:0000313" key="1">
    <source>
        <dbReference type="EMBL" id="MBW4755654.1"/>
    </source>
</evidence>
<comment type="caution">
    <text evidence="1">The sequence shown here is derived from an EMBL/GenBank/DDBJ whole genome shotgun (WGS) entry which is preliminary data.</text>
</comment>
<dbReference type="RefSeq" id="WP_219434064.1">
    <property type="nucleotide sequence ID" value="NZ_JAHXCP010000029.1"/>
</dbReference>
<organism evidence="1 2">
    <name type="scientific">Prevotella melaninogenica</name>
    <dbReference type="NCBI Taxonomy" id="28132"/>
    <lineage>
        <taxon>Bacteria</taxon>
        <taxon>Pseudomonadati</taxon>
        <taxon>Bacteroidota</taxon>
        <taxon>Bacteroidia</taxon>
        <taxon>Bacteroidales</taxon>
        <taxon>Prevotellaceae</taxon>
        <taxon>Prevotella</taxon>
    </lineage>
</organism>
<protein>
    <recommendedName>
        <fullName evidence="3">SGNH hydrolase-type esterase domain-containing protein</fullName>
    </recommendedName>
</protein>
<evidence type="ECO:0008006" key="3">
    <source>
        <dbReference type="Google" id="ProtNLM"/>
    </source>
</evidence>
<gene>
    <name evidence="1" type="ORF">KZO77_11590</name>
</gene>
<reference evidence="1 2" key="1">
    <citation type="submission" date="2021-07" db="EMBL/GenBank/DDBJ databases">
        <title>Genomic diversity and antimicrobial resistance of Prevotella spp. isolated from chronic lung disease airways.</title>
        <authorList>
            <person name="Webb K.A."/>
            <person name="Olagoke O.S."/>
            <person name="Baird T."/>
            <person name="Neill J."/>
            <person name="Pham A."/>
            <person name="Wells T.J."/>
            <person name="Ramsay K.A."/>
            <person name="Bell S.C."/>
            <person name="Sarovich D.S."/>
            <person name="Price E.P."/>
        </authorList>
    </citation>
    <scope>NUCLEOTIDE SEQUENCE [LARGE SCALE GENOMIC DNA]</scope>
    <source>
        <strain evidence="1 2">SCHI0027.S.6</strain>
    </source>
</reference>